<accession>A0A6J5KRA6</accession>
<protein>
    <submittedName>
        <fullName evidence="1">Uncharacterized protein</fullName>
    </submittedName>
</protein>
<gene>
    <name evidence="1" type="ORF">UFOVP48_30</name>
</gene>
<proteinExistence type="predicted"/>
<evidence type="ECO:0000313" key="1">
    <source>
        <dbReference type="EMBL" id="CAB4123553.1"/>
    </source>
</evidence>
<organism evidence="1">
    <name type="scientific">uncultured Caudovirales phage</name>
    <dbReference type="NCBI Taxonomy" id="2100421"/>
    <lineage>
        <taxon>Viruses</taxon>
        <taxon>Duplodnaviria</taxon>
        <taxon>Heunggongvirae</taxon>
        <taxon>Uroviricota</taxon>
        <taxon>Caudoviricetes</taxon>
        <taxon>Peduoviridae</taxon>
        <taxon>Maltschvirus</taxon>
        <taxon>Maltschvirus maltsch</taxon>
    </lineage>
</organism>
<dbReference type="EMBL" id="LR796172">
    <property type="protein sequence ID" value="CAB4123553.1"/>
    <property type="molecule type" value="Genomic_DNA"/>
</dbReference>
<sequence length="72" mass="7962">MTERDKALLGQAGVGDNWNTADWYSMSPKMIEKFADLVRADEREACAKVCREEAPSLDGQLCAEAIRARGNT</sequence>
<reference evidence="1" key="1">
    <citation type="submission" date="2020-04" db="EMBL/GenBank/DDBJ databases">
        <authorList>
            <person name="Chiriac C."/>
            <person name="Salcher M."/>
            <person name="Ghai R."/>
            <person name="Kavagutti S V."/>
        </authorList>
    </citation>
    <scope>NUCLEOTIDE SEQUENCE</scope>
</reference>
<name>A0A6J5KRA6_9CAUD</name>